<feature type="chain" id="PRO_5029656254" evidence="2">
    <location>
        <begin position="17"/>
        <end position="135"/>
    </location>
</feature>
<evidence type="ECO:0000256" key="1">
    <source>
        <dbReference type="SAM" id="MobiDB-lite"/>
    </source>
</evidence>
<evidence type="ECO:0000313" key="3">
    <source>
        <dbReference type="EMBL" id="KAF6457120.1"/>
    </source>
</evidence>
<dbReference type="EMBL" id="JACASE010000006">
    <property type="protein sequence ID" value="KAF6457120.1"/>
    <property type="molecule type" value="Genomic_DNA"/>
</dbReference>
<feature type="region of interest" description="Disordered" evidence="1">
    <location>
        <begin position="95"/>
        <end position="135"/>
    </location>
</feature>
<feature type="signal peptide" evidence="2">
    <location>
        <begin position="1"/>
        <end position="16"/>
    </location>
</feature>
<reference evidence="3 4" key="1">
    <citation type="journal article" date="2020" name="Nature">
        <title>Six reference-quality genomes reveal evolution of bat adaptations.</title>
        <authorList>
            <person name="Jebb D."/>
            <person name="Huang Z."/>
            <person name="Pippel M."/>
            <person name="Hughes G.M."/>
            <person name="Lavrichenko K."/>
            <person name="Devanna P."/>
            <person name="Winkler S."/>
            <person name="Jermiin L.S."/>
            <person name="Skirmuntt E.C."/>
            <person name="Katzourakis A."/>
            <person name="Burkitt-Gray L."/>
            <person name="Ray D.A."/>
            <person name="Sullivan K.A.M."/>
            <person name="Roscito J.G."/>
            <person name="Kirilenko B.M."/>
            <person name="Davalos L.M."/>
            <person name="Corthals A.P."/>
            <person name="Power M.L."/>
            <person name="Jones G."/>
            <person name="Ransome R.D."/>
            <person name="Dechmann D.K.N."/>
            <person name="Locatelli A.G."/>
            <person name="Puechmaille S.J."/>
            <person name="Fedrigo O."/>
            <person name="Jarvis E.D."/>
            <person name="Hiller M."/>
            <person name="Vernes S.C."/>
            <person name="Myers E.W."/>
            <person name="Teeling E.C."/>
        </authorList>
    </citation>
    <scope>NUCLEOTIDE SEQUENCE [LARGE SCALE GENOMIC DNA]</scope>
    <source>
        <strain evidence="3">MRouAeg1</strain>
        <tissue evidence="3">Muscle</tissue>
    </source>
</reference>
<dbReference type="Proteomes" id="UP000593571">
    <property type="component" value="Unassembled WGS sequence"/>
</dbReference>
<evidence type="ECO:0000313" key="4">
    <source>
        <dbReference type="Proteomes" id="UP000593571"/>
    </source>
</evidence>
<organism evidence="3 4">
    <name type="scientific">Rousettus aegyptiacus</name>
    <name type="common">Egyptian fruit bat</name>
    <name type="synonym">Pteropus aegyptiacus</name>
    <dbReference type="NCBI Taxonomy" id="9407"/>
    <lineage>
        <taxon>Eukaryota</taxon>
        <taxon>Metazoa</taxon>
        <taxon>Chordata</taxon>
        <taxon>Craniata</taxon>
        <taxon>Vertebrata</taxon>
        <taxon>Euteleostomi</taxon>
        <taxon>Mammalia</taxon>
        <taxon>Eutheria</taxon>
        <taxon>Laurasiatheria</taxon>
        <taxon>Chiroptera</taxon>
        <taxon>Yinpterochiroptera</taxon>
        <taxon>Pteropodoidea</taxon>
        <taxon>Pteropodidae</taxon>
        <taxon>Rousettinae</taxon>
        <taxon>Rousettus</taxon>
    </lineage>
</organism>
<accession>A0A7J8GB10</accession>
<keyword evidence="2" id="KW-0732">Signal</keyword>
<gene>
    <name evidence="3" type="ORF">HJG63_011678</name>
</gene>
<proteinExistence type="predicted"/>
<feature type="compositionally biased region" description="Polar residues" evidence="1">
    <location>
        <begin position="118"/>
        <end position="135"/>
    </location>
</feature>
<evidence type="ECO:0000256" key="2">
    <source>
        <dbReference type="SAM" id="SignalP"/>
    </source>
</evidence>
<name>A0A7J8GB10_ROUAE</name>
<dbReference type="AlphaFoldDB" id="A0A7J8GB10"/>
<protein>
    <submittedName>
        <fullName evidence="3">Uncharacterized protein</fullName>
    </submittedName>
</protein>
<keyword evidence="4" id="KW-1185">Reference proteome</keyword>
<sequence>MARWLCSCEILLEIQCFSIFWVDILRCPGREEASPGTREPTQKLLIPGDLASKYFQNEAPGLEKVEAPCPWRTESPGPGCPLALSRSAEVRARTSLPAGDSWDPLSPPHTCSPPSHSVNHSSGLGSLDSSVTVAL</sequence>
<comment type="caution">
    <text evidence="3">The sequence shown here is derived from an EMBL/GenBank/DDBJ whole genome shotgun (WGS) entry which is preliminary data.</text>
</comment>